<evidence type="ECO:0000313" key="3">
    <source>
        <dbReference type="Proteomes" id="UP001159363"/>
    </source>
</evidence>
<dbReference type="Proteomes" id="UP001159363">
    <property type="component" value="Chromosome 15"/>
</dbReference>
<evidence type="ECO:0000256" key="1">
    <source>
        <dbReference type="SAM" id="Phobius"/>
    </source>
</evidence>
<keyword evidence="3" id="KW-1185">Reference proteome</keyword>
<protein>
    <submittedName>
        <fullName evidence="2">Uncharacterized protein</fullName>
    </submittedName>
</protein>
<proteinExistence type="predicted"/>
<organism evidence="2 3">
    <name type="scientific">Dryococelus australis</name>
    <dbReference type="NCBI Taxonomy" id="614101"/>
    <lineage>
        <taxon>Eukaryota</taxon>
        <taxon>Metazoa</taxon>
        <taxon>Ecdysozoa</taxon>
        <taxon>Arthropoda</taxon>
        <taxon>Hexapoda</taxon>
        <taxon>Insecta</taxon>
        <taxon>Pterygota</taxon>
        <taxon>Neoptera</taxon>
        <taxon>Polyneoptera</taxon>
        <taxon>Phasmatodea</taxon>
        <taxon>Verophasmatodea</taxon>
        <taxon>Anareolatae</taxon>
        <taxon>Phasmatidae</taxon>
        <taxon>Eurycanthinae</taxon>
        <taxon>Dryococelus</taxon>
    </lineage>
</organism>
<feature type="transmembrane region" description="Helical" evidence="1">
    <location>
        <begin position="379"/>
        <end position="406"/>
    </location>
</feature>
<name>A0ABQ9G225_9NEOP</name>
<sequence>MYEGHIDECVCKGAILTTRQCITSSIRICELQSILVTNMATAGTTAIICGFRLAAKTADGGHGGVVVRVIAYQLCEPGSISGGGDVSGFLHVRIMLSDAAGRRDFPGKFRFPCPCIPIFSDNAAVMSTTNGWMLRSRYSARRRWKIAVFPLVGSFGAKATNQARVAILKLSMTLPIFILIVSVSPSLPPQGASVIERSACSPPTKVNRGFASGNRAGQCRWSAGFLGDIPQVVKGLERRSFQCMSFRSPGGHLAAMLDPERISKQTPGSKTDAYRLVVECWPPGGFGSPKSTENYDGCAYVDAVDGDGRERARPWLLQFVTSFDAAPFLRMCERVRSGLREIGSEYSRRLLPSSRITCRRKHGEMCGNVERIIIRLIGYFIRSVTIIIIIDAVFVIVFISSFILNIKFTIPRGSHMVVISI</sequence>
<evidence type="ECO:0000313" key="2">
    <source>
        <dbReference type="EMBL" id="KAJ8866525.1"/>
    </source>
</evidence>
<gene>
    <name evidence="2" type="ORF">PR048_032368</name>
</gene>
<accession>A0ABQ9G225</accession>
<reference evidence="2 3" key="1">
    <citation type="submission" date="2023-02" db="EMBL/GenBank/DDBJ databases">
        <title>LHISI_Scaffold_Assembly.</title>
        <authorList>
            <person name="Stuart O.P."/>
            <person name="Cleave R."/>
            <person name="Magrath M.J.L."/>
            <person name="Mikheyev A.S."/>
        </authorList>
    </citation>
    <scope>NUCLEOTIDE SEQUENCE [LARGE SCALE GENOMIC DNA]</scope>
    <source>
        <strain evidence="2">Daus_M_001</strain>
        <tissue evidence="2">Leg muscle</tissue>
    </source>
</reference>
<dbReference type="EMBL" id="JARBHB010000016">
    <property type="protein sequence ID" value="KAJ8866525.1"/>
    <property type="molecule type" value="Genomic_DNA"/>
</dbReference>
<comment type="caution">
    <text evidence="2">The sequence shown here is derived from an EMBL/GenBank/DDBJ whole genome shotgun (WGS) entry which is preliminary data.</text>
</comment>
<keyword evidence="1" id="KW-0472">Membrane</keyword>
<keyword evidence="1" id="KW-0812">Transmembrane</keyword>
<keyword evidence="1" id="KW-1133">Transmembrane helix</keyword>